<protein>
    <recommendedName>
        <fullName evidence="6">Coilin</fullName>
    </recommendedName>
</protein>
<comment type="caution">
    <text evidence="4">The sequence shown here is derived from an EMBL/GenBank/DDBJ whole genome shotgun (WGS) entry which is preliminary data.</text>
</comment>
<dbReference type="PANTHER" id="PTHR15197:SF0">
    <property type="entry name" value="COILIN"/>
    <property type="match status" value="1"/>
</dbReference>
<feature type="region of interest" description="Disordered" evidence="1">
    <location>
        <begin position="135"/>
        <end position="456"/>
    </location>
</feature>
<feature type="domain" description="Coilin N-terminal" evidence="2">
    <location>
        <begin position="9"/>
        <end position="170"/>
    </location>
</feature>
<dbReference type="InterPro" id="IPR024822">
    <property type="entry name" value="Coilin"/>
</dbReference>
<dbReference type="EMBL" id="JBIYXZ010002078">
    <property type="protein sequence ID" value="KAL3053119.1"/>
    <property type="molecule type" value="Genomic_DNA"/>
</dbReference>
<feature type="compositionally biased region" description="Polar residues" evidence="1">
    <location>
        <begin position="294"/>
        <end position="303"/>
    </location>
</feature>
<name>A0ABD2GG84_PAGBO</name>
<feature type="compositionally biased region" description="Gly residues" evidence="1">
    <location>
        <begin position="435"/>
        <end position="444"/>
    </location>
</feature>
<dbReference type="InterPro" id="IPR056398">
    <property type="entry name" value="Tudor_Coilin"/>
</dbReference>
<feature type="compositionally biased region" description="Basic and acidic residues" evidence="1">
    <location>
        <begin position="136"/>
        <end position="161"/>
    </location>
</feature>
<dbReference type="PANTHER" id="PTHR15197">
    <property type="entry name" value="COILIN P80"/>
    <property type="match status" value="1"/>
</dbReference>
<evidence type="ECO:0000313" key="5">
    <source>
        <dbReference type="Proteomes" id="UP001619887"/>
    </source>
</evidence>
<accession>A0ABD2GG84</accession>
<feature type="compositionally biased region" description="Basic and acidic residues" evidence="1">
    <location>
        <begin position="106"/>
        <end position="122"/>
    </location>
</feature>
<feature type="domain" description="Coilin tudor" evidence="3">
    <location>
        <begin position="481"/>
        <end position="573"/>
    </location>
</feature>
<dbReference type="Proteomes" id="UP001619887">
    <property type="component" value="Unassembled WGS sequence"/>
</dbReference>
<feature type="region of interest" description="Disordered" evidence="1">
    <location>
        <begin position="93"/>
        <end position="122"/>
    </location>
</feature>
<dbReference type="AlphaFoldDB" id="A0ABD2GG84"/>
<evidence type="ECO:0000259" key="3">
    <source>
        <dbReference type="Pfam" id="PF23086"/>
    </source>
</evidence>
<feature type="compositionally biased region" description="Basic residues" evidence="1">
    <location>
        <begin position="162"/>
        <end position="171"/>
    </location>
</feature>
<dbReference type="InterPro" id="IPR031722">
    <property type="entry name" value="Coilin_N"/>
</dbReference>
<feature type="compositionally biased region" description="Pro residues" evidence="1">
    <location>
        <begin position="263"/>
        <end position="276"/>
    </location>
</feature>
<evidence type="ECO:0000256" key="1">
    <source>
        <dbReference type="SAM" id="MobiDB-lite"/>
    </source>
</evidence>
<reference evidence="4 5" key="2">
    <citation type="journal article" date="2024" name="G3 (Bethesda)">
        <title>The genome of the cryopelagic Antarctic bald notothen, Trematomus borchgrevinki.</title>
        <authorList>
            <person name="Rayamajhi N."/>
            <person name="Rivera-Colon A.G."/>
            <person name="Minhas B.F."/>
            <person name="Cheng C.C."/>
            <person name="Catchen J.M."/>
        </authorList>
    </citation>
    <scope>NUCLEOTIDE SEQUENCE [LARGE SCALE GENOMIC DNA]</scope>
    <source>
        <strain evidence="4">AGRC-2024</strain>
    </source>
</reference>
<reference evidence="4 5" key="1">
    <citation type="journal article" date="2022" name="G3 (Bethesda)">
        <title>Evaluating Illumina-, Nanopore-, and PacBio-based genome assembly strategies with the bald notothen, Trematomus borchgrevinki.</title>
        <authorList>
            <person name="Rayamajhi N."/>
            <person name="Cheng C.C."/>
            <person name="Catchen J.M."/>
        </authorList>
    </citation>
    <scope>NUCLEOTIDE SEQUENCE [LARGE SCALE GENOMIC DNA]</scope>
    <source>
        <strain evidence="4">AGRC-2024</strain>
    </source>
</reference>
<dbReference type="Pfam" id="PF15862">
    <property type="entry name" value="Coilin_N"/>
    <property type="match status" value="1"/>
</dbReference>
<evidence type="ECO:0000259" key="2">
    <source>
        <dbReference type="Pfam" id="PF15862"/>
    </source>
</evidence>
<proteinExistence type="predicted"/>
<dbReference type="Pfam" id="PF23086">
    <property type="entry name" value="Tudor_Coilin"/>
    <property type="match status" value="1"/>
</dbReference>
<sequence>MAAHGKNFIRVRLHFDYPPPAVAGCRMCWLLADLNTCRVVADLESLIREKFGFSRSSVLQLFLQDCYLPHTESVCVVRDDDSLRVKVDSLAHLNGHSSSPDAASENVKKRQRPTEEDCPEEKAVCVDRKKKKRKKKCEESVETDTKQASGEEKNGKSEIKKDKKKKKKKKKKAEETPKAAASPPKTPASVEKPAKSSKKPLVTKPKKVSSSDSSSSSEDDEAAKKPAAKKPAAIKPTPKTPTLKTPTPKTPSSTPTATKAPPTTKPPQTKPRPPPSSSSECSSSDEAPAVKSLPKTTYLTSTAPKGAISKDSKPQQATNGAQKQVAARNHHDNAASSDSDSDDEIKLVIRQPGQQPGFGGGGMSPWRGRGRGHIGRGSPVEQSRGHIGRGSPVEQSRGHIGRGSPVEQGRGHIGRGSPVEQGRGHFGRGSPVEQGRGGGPGGFRGSSYNGAREPSCHTDTLTNLSVVLQNGANGAQAAPKRDYSSLPLLAAPPQPGQKIAFKLLELTENYTPEVSEYKEGKLVSFDPTTKQIELELLYTYQAPVEPGKFDLVYQNADGSESVEYAVSRGSRVTERWDSLLEPRLII</sequence>
<feature type="compositionally biased region" description="Low complexity" evidence="1">
    <location>
        <begin position="178"/>
        <end position="189"/>
    </location>
</feature>
<evidence type="ECO:0008006" key="6">
    <source>
        <dbReference type="Google" id="ProtNLM"/>
    </source>
</evidence>
<keyword evidence="5" id="KW-1185">Reference proteome</keyword>
<evidence type="ECO:0000313" key="4">
    <source>
        <dbReference type="EMBL" id="KAL3053119.1"/>
    </source>
</evidence>
<organism evidence="4 5">
    <name type="scientific">Pagothenia borchgrevinki</name>
    <name type="common">Bald rockcod</name>
    <name type="synonym">Trematomus borchgrevinki</name>
    <dbReference type="NCBI Taxonomy" id="8213"/>
    <lineage>
        <taxon>Eukaryota</taxon>
        <taxon>Metazoa</taxon>
        <taxon>Chordata</taxon>
        <taxon>Craniata</taxon>
        <taxon>Vertebrata</taxon>
        <taxon>Euteleostomi</taxon>
        <taxon>Actinopterygii</taxon>
        <taxon>Neopterygii</taxon>
        <taxon>Teleostei</taxon>
        <taxon>Neoteleostei</taxon>
        <taxon>Acanthomorphata</taxon>
        <taxon>Eupercaria</taxon>
        <taxon>Perciformes</taxon>
        <taxon>Notothenioidei</taxon>
        <taxon>Nototheniidae</taxon>
        <taxon>Pagothenia</taxon>
    </lineage>
</organism>
<feature type="compositionally biased region" description="Low complexity" evidence="1">
    <location>
        <begin position="229"/>
        <end position="262"/>
    </location>
</feature>
<gene>
    <name evidence="4" type="ORF">OYC64_005615</name>
</gene>